<sequence length="457" mass="52215">MQEGQQEGQQGAILLEESDEHQEAHDRIPQETEDQNICEEEDQPTETNPPHEGLTEELNPTIEDYDTLSDSEQQLYAELHTRRNDGIDTANIIDGSRRRRPRADPDYHTYATVPIEEDPPELLRTFAAVLNTEKPIQRHRDDLPPAPDGWKEMMKHPMAEGFLAACAMEIRSLQEKSTFTVTNRPKDVSKQILPLRWVFTYKFDQDGYLLKLKARICVRGDLETISSEDKRAVILAARARDAVTAFLNSPLPTETYTKMPEGFEQLGMCWKLNRALYGLRISPKLWQQEATRVLTKLGLTPVPEDPCVFVTHGIIVFFYVDDFIITSYPSPAIQEKARQLEKDLEAHWELTDHGEAEWFLNIRIVRDRQQHKLWLCQDAYISSMAARYHLADRAPVYTPPPVEELKPYEAGTATPAEIKLYQGKVGSVQYPTTITRPDAAKAAAKLSQFLRNPGPQH</sequence>
<dbReference type="EMBL" id="MNBE01000607">
    <property type="protein sequence ID" value="OKP04964.1"/>
    <property type="molecule type" value="Genomic_DNA"/>
</dbReference>
<keyword evidence="4" id="KW-1185">Reference proteome</keyword>
<comment type="caution">
    <text evidence="3">The sequence shown here is derived from an EMBL/GenBank/DDBJ whole genome shotgun (WGS) entry which is preliminary data.</text>
</comment>
<dbReference type="InterPro" id="IPR043502">
    <property type="entry name" value="DNA/RNA_pol_sf"/>
</dbReference>
<evidence type="ECO:0000256" key="1">
    <source>
        <dbReference type="SAM" id="MobiDB-lite"/>
    </source>
</evidence>
<dbReference type="Proteomes" id="UP000186955">
    <property type="component" value="Unassembled WGS sequence"/>
</dbReference>
<proteinExistence type="predicted"/>
<feature type="compositionally biased region" description="Acidic residues" evidence="1">
    <location>
        <begin position="31"/>
        <end position="44"/>
    </location>
</feature>
<dbReference type="SUPFAM" id="SSF56672">
    <property type="entry name" value="DNA/RNA polymerases"/>
    <property type="match status" value="1"/>
</dbReference>
<gene>
    <name evidence="3" type="ORF">PENSUB_6709</name>
</gene>
<feature type="compositionally biased region" description="Basic and acidic residues" evidence="1">
    <location>
        <begin position="21"/>
        <end position="30"/>
    </location>
</feature>
<protein>
    <submittedName>
        <fullName evidence="3">Retrovirus-related Pol polyprotein from transposon TNT 1-94</fullName>
    </submittedName>
</protein>
<dbReference type="AlphaFoldDB" id="A0A1Q5TXJ6"/>
<name>A0A1Q5TXJ6_9EURO</name>
<accession>A0A1Q5TXJ6</accession>
<evidence type="ECO:0000313" key="3">
    <source>
        <dbReference type="EMBL" id="OKP04964.1"/>
    </source>
</evidence>
<reference evidence="3 4" key="1">
    <citation type="submission" date="2016-10" db="EMBL/GenBank/DDBJ databases">
        <title>Genome sequence of the ascomycete fungus Penicillium subrubescens.</title>
        <authorList>
            <person name="De Vries R.P."/>
            <person name="Peng M."/>
            <person name="Dilokpimol A."/>
            <person name="Hilden K."/>
            <person name="Makela M.R."/>
            <person name="Grigoriev I."/>
            <person name="Riley R."/>
            <person name="Granchi Z."/>
        </authorList>
    </citation>
    <scope>NUCLEOTIDE SEQUENCE [LARGE SCALE GENOMIC DNA]</scope>
    <source>
        <strain evidence="3 4">CBS 132785</strain>
    </source>
</reference>
<dbReference type="STRING" id="1316194.A0A1Q5TXJ6"/>
<feature type="region of interest" description="Disordered" evidence="1">
    <location>
        <begin position="1"/>
        <end position="57"/>
    </location>
</feature>
<evidence type="ECO:0000259" key="2">
    <source>
        <dbReference type="Pfam" id="PF07727"/>
    </source>
</evidence>
<feature type="domain" description="Reverse transcriptase Ty1/copia-type" evidence="2">
    <location>
        <begin position="240"/>
        <end position="399"/>
    </location>
</feature>
<dbReference type="InterPro" id="IPR013103">
    <property type="entry name" value="RVT_2"/>
</dbReference>
<evidence type="ECO:0000313" key="4">
    <source>
        <dbReference type="Proteomes" id="UP000186955"/>
    </source>
</evidence>
<feature type="compositionally biased region" description="Low complexity" evidence="1">
    <location>
        <begin position="1"/>
        <end position="11"/>
    </location>
</feature>
<organism evidence="3 4">
    <name type="scientific">Penicillium subrubescens</name>
    <dbReference type="NCBI Taxonomy" id="1316194"/>
    <lineage>
        <taxon>Eukaryota</taxon>
        <taxon>Fungi</taxon>
        <taxon>Dikarya</taxon>
        <taxon>Ascomycota</taxon>
        <taxon>Pezizomycotina</taxon>
        <taxon>Eurotiomycetes</taxon>
        <taxon>Eurotiomycetidae</taxon>
        <taxon>Eurotiales</taxon>
        <taxon>Aspergillaceae</taxon>
        <taxon>Penicillium</taxon>
    </lineage>
</organism>
<dbReference type="Pfam" id="PF07727">
    <property type="entry name" value="RVT_2"/>
    <property type="match status" value="1"/>
</dbReference>